<organism evidence="1 2">
    <name type="scientific">Actinomyces howellii</name>
    <dbReference type="NCBI Taxonomy" id="52771"/>
    <lineage>
        <taxon>Bacteria</taxon>
        <taxon>Bacillati</taxon>
        <taxon>Actinomycetota</taxon>
        <taxon>Actinomycetes</taxon>
        <taxon>Actinomycetales</taxon>
        <taxon>Actinomycetaceae</taxon>
        <taxon>Actinomyces</taxon>
    </lineage>
</organism>
<dbReference type="EMBL" id="LR134350">
    <property type="protein sequence ID" value="VEG28459.1"/>
    <property type="molecule type" value="Genomic_DNA"/>
</dbReference>
<evidence type="ECO:0000313" key="1">
    <source>
        <dbReference type="EMBL" id="VEG28459.1"/>
    </source>
</evidence>
<dbReference type="AlphaFoldDB" id="A0A448HHN7"/>
<dbReference type="KEGG" id="ahw:NCTC11636_01549"/>
<gene>
    <name evidence="1" type="ORF">NCTC11636_01549</name>
</gene>
<dbReference type="Proteomes" id="UP000266895">
    <property type="component" value="Chromosome"/>
</dbReference>
<name>A0A448HHN7_9ACTO</name>
<protein>
    <recommendedName>
        <fullName evidence="3">DUF559 domain-containing protein</fullName>
    </recommendedName>
</protein>
<proteinExistence type="predicted"/>
<evidence type="ECO:0008006" key="3">
    <source>
        <dbReference type="Google" id="ProtNLM"/>
    </source>
</evidence>
<dbReference type="InterPro" id="IPR011335">
    <property type="entry name" value="Restrct_endonuc-II-like"/>
</dbReference>
<keyword evidence="2" id="KW-1185">Reference proteome</keyword>
<evidence type="ECO:0000313" key="2">
    <source>
        <dbReference type="Proteomes" id="UP000266895"/>
    </source>
</evidence>
<reference evidence="1 2" key="1">
    <citation type="submission" date="2018-12" db="EMBL/GenBank/DDBJ databases">
        <authorList>
            <consortium name="Pathogen Informatics"/>
        </authorList>
    </citation>
    <scope>NUCLEOTIDE SEQUENCE [LARGE SCALE GENOMIC DNA]</scope>
    <source>
        <strain evidence="1 2">NCTC11636</strain>
    </source>
</reference>
<accession>A0A448HHN7</accession>
<dbReference type="SUPFAM" id="SSF52980">
    <property type="entry name" value="Restriction endonuclease-like"/>
    <property type="match status" value="1"/>
</dbReference>
<sequence>MWAQRREVALARCVAAVHCVPSAVALTHEAAALVHGLWLWDGEPDVRVAVPATPGRTVRPLEPIVFRPDRLPCESTSGRSCSIRKRRSSLGEQETTVVNGLPVSTLMRTAVDCAFDLPARESICVLDAAMRALCRPDRFRPEVGAARWRRARAELLAAVEAQGPRRGAARARAVAAIASPYAESPGESVLRRFVLTLGLPAPVLQRPVTPSGPGGRMSEFFIDLAWPDLRLAVEFDGRAKYERNNDLWEEKRRQDLVTALGWRFERVTWEDLRDEAALAGRLMTHFPDHVVRSASRVRGLWE</sequence>